<accession>A0AB34I9F4</accession>
<name>A0AB34I9F4_PRYPA</name>
<evidence type="ECO:0000256" key="3">
    <source>
        <dbReference type="ARBA" id="ARBA00023180"/>
    </source>
</evidence>
<dbReference type="Proteomes" id="UP001515480">
    <property type="component" value="Unassembled WGS sequence"/>
</dbReference>
<protein>
    <recommendedName>
        <fullName evidence="4">Glycosyltransferase 61 catalytic domain-containing protein</fullName>
    </recommendedName>
</protein>
<reference evidence="5 6" key="1">
    <citation type="journal article" date="2024" name="Science">
        <title>Giant polyketide synthase enzymes in the biosynthesis of giant marine polyether toxins.</title>
        <authorList>
            <person name="Fallon T.R."/>
            <person name="Shende V.V."/>
            <person name="Wierzbicki I.H."/>
            <person name="Pendleton A.L."/>
            <person name="Watervoot N.F."/>
            <person name="Auber R.P."/>
            <person name="Gonzalez D.J."/>
            <person name="Wisecaver J.H."/>
            <person name="Moore B.S."/>
        </authorList>
    </citation>
    <scope>NUCLEOTIDE SEQUENCE [LARGE SCALE GENOMIC DNA]</scope>
    <source>
        <strain evidence="5 6">12B1</strain>
    </source>
</reference>
<evidence type="ECO:0000256" key="2">
    <source>
        <dbReference type="ARBA" id="ARBA00022679"/>
    </source>
</evidence>
<gene>
    <name evidence="5" type="ORF">AB1Y20_016884</name>
</gene>
<dbReference type="GO" id="GO:0016757">
    <property type="term" value="F:glycosyltransferase activity"/>
    <property type="evidence" value="ECO:0007669"/>
    <property type="project" value="UniProtKB-KW"/>
</dbReference>
<evidence type="ECO:0000259" key="4">
    <source>
        <dbReference type="Pfam" id="PF04577"/>
    </source>
</evidence>
<evidence type="ECO:0000313" key="5">
    <source>
        <dbReference type="EMBL" id="KAL1495520.1"/>
    </source>
</evidence>
<dbReference type="InterPro" id="IPR049625">
    <property type="entry name" value="Glyco_transf_61_cat"/>
</dbReference>
<feature type="domain" description="Glycosyltransferase 61 catalytic" evidence="4">
    <location>
        <begin position="323"/>
        <end position="485"/>
    </location>
</feature>
<keyword evidence="6" id="KW-1185">Reference proteome</keyword>
<keyword evidence="2" id="KW-0808">Transferase</keyword>
<keyword evidence="1" id="KW-0328">Glycosyltransferase</keyword>
<proteinExistence type="predicted"/>
<dbReference type="EMBL" id="JBGBPQ010000032">
    <property type="protein sequence ID" value="KAL1495520.1"/>
    <property type="molecule type" value="Genomic_DNA"/>
</dbReference>
<dbReference type="Pfam" id="PF04577">
    <property type="entry name" value="Glyco_transf_61"/>
    <property type="match status" value="1"/>
</dbReference>
<evidence type="ECO:0000256" key="1">
    <source>
        <dbReference type="ARBA" id="ARBA00022676"/>
    </source>
</evidence>
<sequence>MVRQSDTGRRPRPLVRSARLFHAEETESSLLLCEAAFCSLAFASGLALVGYGSWQLLSPLPRRRAAGADGAAGVCAAGGPHELVHRFELRGFLPQQRFGGACSWQRTACAPRRTPRTNGSLCWTELPESSLPEAPRTRGDHKCSRRYKTLREAMQACAVHPRCGGVTRDNGVACSARSAFESGGLDGGALCIAEGALSKYSAAEEEVWRIGGESSTPTLVDFGGRHFYTIRRRRAPWPPGAVWHDHPLLLTWFTCEGNINHFLGETVGPIWRLLRAINSTSRQLAPSHASAHGVRLPQVAIAGVRDEHWFTRPHSDQNCKGSRWAPILALLPIQRELLFVPHQAPSSSRAPRRVTVRAFGLENGSSRDVPSERPLCFRQSYQQVPAVAGAADNSQSFYRDLAKLGGCPPPTTRNRERVRIILIRRSRSRRIVNEEELLARLDSSGVSVEAVDLSLLNLTQQITMVCRARLLVGVHGAGMEWAHFLNSGLVSMQGTTLAGSIELHYPGWPCYYTSMMKDAGLAAECQLHSRANAKHKPKDDDVLVNIPLLLHGLRKMIAQLTV</sequence>
<evidence type="ECO:0000313" key="6">
    <source>
        <dbReference type="Proteomes" id="UP001515480"/>
    </source>
</evidence>
<keyword evidence="3" id="KW-0325">Glycoprotein</keyword>
<dbReference type="AlphaFoldDB" id="A0AB34I9F4"/>
<comment type="caution">
    <text evidence="5">The sequence shown here is derived from an EMBL/GenBank/DDBJ whole genome shotgun (WGS) entry which is preliminary data.</text>
</comment>
<organism evidence="5 6">
    <name type="scientific">Prymnesium parvum</name>
    <name type="common">Toxic golden alga</name>
    <dbReference type="NCBI Taxonomy" id="97485"/>
    <lineage>
        <taxon>Eukaryota</taxon>
        <taxon>Haptista</taxon>
        <taxon>Haptophyta</taxon>
        <taxon>Prymnesiophyceae</taxon>
        <taxon>Prymnesiales</taxon>
        <taxon>Prymnesiaceae</taxon>
        <taxon>Prymnesium</taxon>
    </lineage>
</organism>
<dbReference type="InterPro" id="IPR007657">
    <property type="entry name" value="Glycosyltransferase_61"/>
</dbReference>
<dbReference type="PANTHER" id="PTHR20961">
    <property type="entry name" value="GLYCOSYLTRANSFERASE"/>
    <property type="match status" value="1"/>
</dbReference>